<organism evidence="2 3">
    <name type="scientific">Rhodovarius crocodyli</name>
    <dbReference type="NCBI Taxonomy" id="1979269"/>
    <lineage>
        <taxon>Bacteria</taxon>
        <taxon>Pseudomonadati</taxon>
        <taxon>Pseudomonadota</taxon>
        <taxon>Alphaproteobacteria</taxon>
        <taxon>Acetobacterales</taxon>
        <taxon>Roseomonadaceae</taxon>
        <taxon>Rhodovarius</taxon>
    </lineage>
</organism>
<dbReference type="RefSeq" id="WP_127787338.1">
    <property type="nucleotide sequence ID" value="NZ_SACL01000003.1"/>
</dbReference>
<sequence length="135" mass="15280">MLRRALFGLLALPSVAQAQKVESLDPQSTDRRALTELLEPLFRNATYGPVQLRVRLMRRSGDLAYARVRARRPGGRPILWENTDFRGRVTEPEADCHVLLGWRDGGWQVLEVIAGAPHAPDIDWRERFGLPEGLV</sequence>
<gene>
    <name evidence="2" type="ORF">EOD42_09735</name>
</gene>
<reference evidence="2 3" key="1">
    <citation type="submission" date="2019-01" db="EMBL/GenBank/DDBJ databases">
        <authorList>
            <person name="Chen W.-M."/>
        </authorList>
    </citation>
    <scope>NUCLEOTIDE SEQUENCE [LARGE SCALE GENOMIC DNA]</scope>
    <source>
        <strain evidence="2 3">CCP-6</strain>
    </source>
</reference>
<evidence type="ECO:0000313" key="3">
    <source>
        <dbReference type="Proteomes" id="UP000282957"/>
    </source>
</evidence>
<feature type="signal peptide" evidence="1">
    <location>
        <begin position="1"/>
        <end position="18"/>
    </location>
</feature>
<name>A0A437MG98_9PROT</name>
<dbReference type="EMBL" id="SACL01000003">
    <property type="protein sequence ID" value="RVT96686.1"/>
    <property type="molecule type" value="Genomic_DNA"/>
</dbReference>
<evidence type="ECO:0008006" key="4">
    <source>
        <dbReference type="Google" id="ProtNLM"/>
    </source>
</evidence>
<dbReference type="OrthoDB" id="5540942at2"/>
<protein>
    <recommendedName>
        <fullName evidence="4">DUF2914 domain-containing protein</fullName>
    </recommendedName>
</protein>
<feature type="chain" id="PRO_5019158853" description="DUF2914 domain-containing protein" evidence="1">
    <location>
        <begin position="19"/>
        <end position="135"/>
    </location>
</feature>
<dbReference type="AlphaFoldDB" id="A0A437MG98"/>
<proteinExistence type="predicted"/>
<evidence type="ECO:0000313" key="2">
    <source>
        <dbReference type="EMBL" id="RVT96686.1"/>
    </source>
</evidence>
<keyword evidence="3" id="KW-1185">Reference proteome</keyword>
<accession>A0A437MG98</accession>
<comment type="caution">
    <text evidence="2">The sequence shown here is derived from an EMBL/GenBank/DDBJ whole genome shotgun (WGS) entry which is preliminary data.</text>
</comment>
<keyword evidence="1" id="KW-0732">Signal</keyword>
<dbReference type="Proteomes" id="UP000282957">
    <property type="component" value="Unassembled WGS sequence"/>
</dbReference>
<evidence type="ECO:0000256" key="1">
    <source>
        <dbReference type="SAM" id="SignalP"/>
    </source>
</evidence>